<dbReference type="AlphaFoldDB" id="A0A6J4J0W8"/>
<dbReference type="EMBL" id="CADCTG010000214">
    <property type="protein sequence ID" value="CAA9265216.1"/>
    <property type="molecule type" value="Genomic_DNA"/>
</dbReference>
<feature type="non-terminal residue" evidence="2">
    <location>
        <position position="27"/>
    </location>
</feature>
<feature type="region of interest" description="Disordered" evidence="1">
    <location>
        <begin position="1"/>
        <end position="27"/>
    </location>
</feature>
<sequence length="27" mass="2874">RGGVAAPGRRGRRQPRHDCHGRPGPGL</sequence>
<gene>
    <name evidence="2" type="ORF">AVDCRST_MAG08-2954</name>
</gene>
<protein>
    <submittedName>
        <fullName evidence="2">Uncharacterized protein</fullName>
    </submittedName>
</protein>
<reference evidence="2" key="1">
    <citation type="submission" date="2020-02" db="EMBL/GenBank/DDBJ databases">
        <authorList>
            <person name="Meier V. D."/>
        </authorList>
    </citation>
    <scope>NUCLEOTIDE SEQUENCE</scope>
    <source>
        <strain evidence="2">AVDCRST_MAG08</strain>
    </source>
</reference>
<accession>A0A6J4J0W8</accession>
<feature type="non-terminal residue" evidence="2">
    <location>
        <position position="1"/>
    </location>
</feature>
<name>A0A6J4J0W8_9PROT</name>
<evidence type="ECO:0000313" key="2">
    <source>
        <dbReference type="EMBL" id="CAA9265216.1"/>
    </source>
</evidence>
<proteinExistence type="predicted"/>
<evidence type="ECO:0000256" key="1">
    <source>
        <dbReference type="SAM" id="MobiDB-lite"/>
    </source>
</evidence>
<organism evidence="2">
    <name type="scientific">uncultured Acetobacteraceae bacterium</name>
    <dbReference type="NCBI Taxonomy" id="169975"/>
    <lineage>
        <taxon>Bacteria</taxon>
        <taxon>Pseudomonadati</taxon>
        <taxon>Pseudomonadota</taxon>
        <taxon>Alphaproteobacteria</taxon>
        <taxon>Acetobacterales</taxon>
        <taxon>Acetobacteraceae</taxon>
        <taxon>environmental samples</taxon>
    </lineage>
</organism>